<sequence length="283" mass="32161">MCILLYDNRKLRTIVPPPGPSQLPLLGHLHLIGSHPHQSLWNLSRTHGPIMLLKFGSVPTVVISSAAVAQELFKLHDLASCSRPRLAATGRFSYNFLDLNLSPYSKRWKELRKICILELFSAKWVQSFQHIREEEVNLVLNSISQSSASSTVVDLKAKSYSLAANILTRFAFGKSFRGSELDDENFEGCIQRASAALGSFSASDFFPGFGWIIDRLTGVHWRLEKNFEELDAFYEHVVKDRIDFWTAFQMEENIVDVLLRMERENSPIFTPDCIKALIMVINN</sequence>
<evidence type="ECO:0000256" key="2">
    <source>
        <dbReference type="ARBA" id="ARBA00010617"/>
    </source>
</evidence>
<dbReference type="SUPFAM" id="SSF48264">
    <property type="entry name" value="Cytochrome P450"/>
    <property type="match status" value="1"/>
</dbReference>
<dbReference type="Pfam" id="PF00067">
    <property type="entry name" value="p450"/>
    <property type="match status" value="1"/>
</dbReference>
<organism evidence="8 9">
    <name type="scientific">Citrullus colocynthis</name>
    <name type="common">colocynth</name>
    <dbReference type="NCBI Taxonomy" id="252529"/>
    <lineage>
        <taxon>Eukaryota</taxon>
        <taxon>Viridiplantae</taxon>
        <taxon>Streptophyta</taxon>
        <taxon>Embryophyta</taxon>
        <taxon>Tracheophyta</taxon>
        <taxon>Spermatophyta</taxon>
        <taxon>Magnoliopsida</taxon>
        <taxon>eudicotyledons</taxon>
        <taxon>Gunneridae</taxon>
        <taxon>Pentapetalae</taxon>
        <taxon>rosids</taxon>
        <taxon>fabids</taxon>
        <taxon>Cucurbitales</taxon>
        <taxon>Cucurbitaceae</taxon>
        <taxon>Benincaseae</taxon>
        <taxon>Citrullus</taxon>
    </lineage>
</organism>
<dbReference type="PANTHER" id="PTHR47955:SF19">
    <property type="entry name" value="CYTOCHROME P450 71A9-LIKE ISOFORM X1"/>
    <property type="match status" value="1"/>
</dbReference>
<reference evidence="8 9" key="1">
    <citation type="submission" date="2024-03" db="EMBL/GenBank/DDBJ databases">
        <authorList>
            <person name="Gkanogiannis A."/>
            <person name="Becerra Lopez-Lavalle L."/>
        </authorList>
    </citation>
    <scope>NUCLEOTIDE SEQUENCE [LARGE SCALE GENOMIC DNA]</scope>
</reference>
<evidence type="ECO:0000256" key="7">
    <source>
        <dbReference type="ARBA" id="ARBA00023033"/>
    </source>
</evidence>
<evidence type="ECO:0000313" key="8">
    <source>
        <dbReference type="EMBL" id="CAK9316527.1"/>
    </source>
</evidence>
<accession>A0ABP0Y964</accession>
<evidence type="ECO:0000256" key="4">
    <source>
        <dbReference type="ARBA" id="ARBA00022723"/>
    </source>
</evidence>
<gene>
    <name evidence="8" type="ORF">CITCOLO1_LOCUS8390</name>
</gene>
<dbReference type="InterPro" id="IPR036396">
    <property type="entry name" value="Cyt_P450_sf"/>
</dbReference>
<keyword evidence="4" id="KW-0479">Metal-binding</keyword>
<dbReference type="InterPro" id="IPR002401">
    <property type="entry name" value="Cyt_P450_E_grp-I"/>
</dbReference>
<proteinExistence type="inferred from homology"/>
<keyword evidence="3" id="KW-0349">Heme</keyword>
<dbReference type="InterPro" id="IPR001128">
    <property type="entry name" value="Cyt_P450"/>
</dbReference>
<evidence type="ECO:0000256" key="1">
    <source>
        <dbReference type="ARBA" id="ARBA00001971"/>
    </source>
</evidence>
<evidence type="ECO:0000256" key="3">
    <source>
        <dbReference type="ARBA" id="ARBA00022617"/>
    </source>
</evidence>
<keyword evidence="6" id="KW-0408">Iron</keyword>
<dbReference type="EMBL" id="OZ021737">
    <property type="protein sequence ID" value="CAK9316527.1"/>
    <property type="molecule type" value="Genomic_DNA"/>
</dbReference>
<evidence type="ECO:0000256" key="6">
    <source>
        <dbReference type="ARBA" id="ARBA00023004"/>
    </source>
</evidence>
<keyword evidence="9" id="KW-1185">Reference proteome</keyword>
<comment type="cofactor">
    <cofactor evidence="1">
        <name>heme</name>
        <dbReference type="ChEBI" id="CHEBI:30413"/>
    </cofactor>
</comment>
<comment type="similarity">
    <text evidence="2">Belongs to the cytochrome P450 family.</text>
</comment>
<dbReference type="PRINTS" id="PR00463">
    <property type="entry name" value="EP450I"/>
</dbReference>
<evidence type="ECO:0008006" key="10">
    <source>
        <dbReference type="Google" id="ProtNLM"/>
    </source>
</evidence>
<dbReference type="Gene3D" id="1.10.630.10">
    <property type="entry name" value="Cytochrome P450"/>
    <property type="match status" value="1"/>
</dbReference>
<evidence type="ECO:0000313" key="9">
    <source>
        <dbReference type="Proteomes" id="UP001642487"/>
    </source>
</evidence>
<name>A0ABP0Y964_9ROSI</name>
<protein>
    <recommendedName>
        <fullName evidence="10">Cytochrome P450</fullName>
    </recommendedName>
</protein>
<keyword evidence="5" id="KW-0560">Oxidoreductase</keyword>
<keyword evidence="7" id="KW-0503">Monooxygenase</keyword>
<dbReference type="Proteomes" id="UP001642487">
    <property type="component" value="Chromosome 3"/>
</dbReference>
<evidence type="ECO:0000256" key="5">
    <source>
        <dbReference type="ARBA" id="ARBA00023002"/>
    </source>
</evidence>
<dbReference type="PANTHER" id="PTHR47955">
    <property type="entry name" value="CYTOCHROME P450 FAMILY 71 PROTEIN"/>
    <property type="match status" value="1"/>
</dbReference>